<dbReference type="STRING" id="37659.GCA_000703125_00651"/>
<evidence type="ECO:0000313" key="3">
    <source>
        <dbReference type="Proteomes" id="UP000239863"/>
    </source>
</evidence>
<comment type="caution">
    <text evidence="2">The sequence shown here is derived from an EMBL/GenBank/DDBJ whole genome shotgun (WGS) entry which is preliminary data.</text>
</comment>
<name>A0A2S6FYH8_9CLOT</name>
<dbReference type="Pfam" id="PF07486">
    <property type="entry name" value="Hydrolase_2"/>
    <property type="match status" value="1"/>
</dbReference>
<dbReference type="Gene3D" id="1.10.10.2520">
    <property type="entry name" value="Cell wall hydrolase SleB, domain 1"/>
    <property type="match status" value="1"/>
</dbReference>
<evidence type="ECO:0000259" key="1">
    <source>
        <dbReference type="Pfam" id="PF07486"/>
    </source>
</evidence>
<protein>
    <submittedName>
        <fullName evidence="2">N-acetylmuramoyl-L-alanine amidase</fullName>
    </submittedName>
</protein>
<evidence type="ECO:0000313" key="2">
    <source>
        <dbReference type="EMBL" id="PPK48591.1"/>
    </source>
</evidence>
<dbReference type="GO" id="GO:0016787">
    <property type="term" value="F:hydrolase activity"/>
    <property type="evidence" value="ECO:0007669"/>
    <property type="project" value="InterPro"/>
</dbReference>
<dbReference type="Gene3D" id="6.20.240.60">
    <property type="match status" value="1"/>
</dbReference>
<proteinExistence type="predicted"/>
<dbReference type="RefSeq" id="WP_226104654.1">
    <property type="nucleotide sequence ID" value="NZ_PTIS01000006.1"/>
</dbReference>
<dbReference type="Proteomes" id="UP000239863">
    <property type="component" value="Unassembled WGS sequence"/>
</dbReference>
<dbReference type="AlphaFoldDB" id="A0A2S6FYH8"/>
<dbReference type="EMBL" id="PTIS01000006">
    <property type="protein sequence ID" value="PPK48591.1"/>
    <property type="molecule type" value="Genomic_DNA"/>
</dbReference>
<sequence length="208" mass="23234">MKRYYVGLTFLMIFMLIGSSIPKVYASESIPEISLNKTKTKAMDFEGVYVPLSQEVSENNNINSIDLYKETNNVVEVISFGNNKVLVSKEDIDLMSKTVSAESKGEPYEGKVAVASVILNRASHPSFPKTIRDVIIQKNAFSCVKDNTVYENPDDSCYSAVMDAIKGNDPTNKAVFFYNPNTATSKWMKNINKSNIKTIGNHVFFDVN</sequence>
<dbReference type="InterPro" id="IPR042047">
    <property type="entry name" value="SleB_dom1"/>
</dbReference>
<accession>A0A2S6FYH8</accession>
<gene>
    <name evidence="2" type="ORF">BD821_106113</name>
</gene>
<reference evidence="2 3" key="1">
    <citation type="submission" date="2018-02" db="EMBL/GenBank/DDBJ databases">
        <title>Genomic Encyclopedia of Archaeal and Bacterial Type Strains, Phase II (KMG-II): from individual species to whole genera.</title>
        <authorList>
            <person name="Goeker M."/>
        </authorList>
    </citation>
    <scope>NUCLEOTIDE SEQUENCE [LARGE SCALE GENOMIC DNA]</scope>
    <source>
        <strain evidence="2 3">DSM 15099</strain>
    </source>
</reference>
<organism evidence="2 3">
    <name type="scientific">Clostridium algidicarnis DSM 15099</name>
    <dbReference type="NCBI Taxonomy" id="1121295"/>
    <lineage>
        <taxon>Bacteria</taxon>
        <taxon>Bacillati</taxon>
        <taxon>Bacillota</taxon>
        <taxon>Clostridia</taxon>
        <taxon>Eubacteriales</taxon>
        <taxon>Clostridiaceae</taxon>
        <taxon>Clostridium</taxon>
    </lineage>
</organism>
<dbReference type="InterPro" id="IPR011105">
    <property type="entry name" value="Cell_wall_hydrolase_SleB"/>
</dbReference>
<feature type="domain" description="Cell wall hydrolase SleB" evidence="1">
    <location>
        <begin position="105"/>
        <end position="205"/>
    </location>
</feature>